<sequence length="479" mass="54469">MTGVAPKKIAELNAELKNALITAIILTKATPKTFLVRDSPEFRGVMSFTLRDSKRHIINCKVWGTKELVAEYNRKFKIYDIIDVITPSVVPTLVHDKSTLVDNVRFQPLSTVPFSLVLNEGQGRLDTNNCRDIDAFRELHNLRRVPHKPLCSALKLQDVRCAVKESSAKEQFVDLLVLVAAQRPVKEVRSKRSGEMLSCLELIVIDSSYSDGVMLSIWQADWILRAQQYWEGMHTVLHLIEVKLAFSEFYKSTTLTFSGRTLVYENPIGAEVDALMQFAATITTKPWDSLAYTMNSQVDAAEIKTQMTVKQLYARAEGELKDDKEQFTAVVYAMLTHFDFDGTGQVISRRCKSCHSLLTRNQNECDAPKCQLEFSLNHDGAQYESFFNINVQFSDHTGTLVEARLSGAIAERVLGLTPNEYQTLSEHEKAQCKWKFLMNYFEVKLLVRKESAVRRQMSVFVVDMRAIQIPELAEKICVF</sequence>
<dbReference type="SUPFAM" id="SSF50249">
    <property type="entry name" value="Nucleic acid-binding proteins"/>
    <property type="match status" value="1"/>
</dbReference>
<evidence type="ECO:0000256" key="3">
    <source>
        <dbReference type="ARBA" id="ARBA00038329"/>
    </source>
</evidence>
<dbReference type="InParanoid" id="A0A6I9UZ88"/>
<evidence type="ECO:0000256" key="1">
    <source>
        <dbReference type="ARBA" id="ARBA00023125"/>
    </source>
</evidence>
<dbReference type="OrthoDB" id="9937820at2759"/>
<dbReference type="GO" id="GO:0000712">
    <property type="term" value="P:resolution of meiotic recombination intermediates"/>
    <property type="evidence" value="ECO:0007669"/>
    <property type="project" value="TreeGrafter"/>
</dbReference>
<dbReference type="KEGG" id="bdr:105224750"/>
<dbReference type="Gene3D" id="2.40.50.140">
    <property type="entry name" value="Nucleic acid-binding proteins"/>
    <property type="match status" value="3"/>
</dbReference>
<dbReference type="GeneID" id="105224750"/>
<feature type="domain" description="MEIOB-like N-terminal" evidence="4">
    <location>
        <begin position="7"/>
        <end position="148"/>
    </location>
</feature>
<dbReference type="FunCoup" id="A0A6I9UZ88">
    <property type="interactions" value="2"/>
</dbReference>
<dbReference type="InterPro" id="IPR056880">
    <property type="entry name" value="OB_MEIOB_N"/>
</dbReference>
<proteinExistence type="inferred from homology"/>
<comment type="similarity">
    <text evidence="3">Belongs to the MEIOB family.</text>
</comment>
<keyword evidence="5" id="KW-1185">Reference proteome</keyword>
<dbReference type="InterPro" id="IPR052469">
    <property type="entry name" value="MEIOB"/>
</dbReference>
<protein>
    <submittedName>
        <fullName evidence="6">Protein hold'em</fullName>
    </submittedName>
</protein>
<keyword evidence="1" id="KW-0238">DNA-binding</keyword>
<evidence type="ECO:0000256" key="2">
    <source>
        <dbReference type="ARBA" id="ARBA00023254"/>
    </source>
</evidence>
<dbReference type="Proteomes" id="UP001652620">
    <property type="component" value="Chromosome 5"/>
</dbReference>
<dbReference type="RefSeq" id="XP_011201242.2">
    <property type="nucleotide sequence ID" value="XM_011202940.3"/>
</dbReference>
<dbReference type="Pfam" id="PF24903">
    <property type="entry name" value="OB_MEIOB_N"/>
    <property type="match status" value="1"/>
</dbReference>
<evidence type="ECO:0000313" key="6">
    <source>
        <dbReference type="RefSeq" id="XP_011201242.2"/>
    </source>
</evidence>
<evidence type="ECO:0000313" key="5">
    <source>
        <dbReference type="Proteomes" id="UP001652620"/>
    </source>
</evidence>
<dbReference type="PANTHER" id="PTHR21166">
    <property type="entry name" value="CELL DIVISION CONTROL PROTEIN 24 OB DOMAIN-CONTAINING PROTEIN-RELATED"/>
    <property type="match status" value="1"/>
</dbReference>
<name>A0A6I9UZ88_BACDO</name>
<evidence type="ECO:0000259" key="4">
    <source>
        <dbReference type="Pfam" id="PF24903"/>
    </source>
</evidence>
<dbReference type="GO" id="GO:0003697">
    <property type="term" value="F:single-stranded DNA binding"/>
    <property type="evidence" value="ECO:0007669"/>
    <property type="project" value="TreeGrafter"/>
</dbReference>
<reference evidence="6" key="1">
    <citation type="submission" date="2025-08" db="UniProtKB">
        <authorList>
            <consortium name="RefSeq"/>
        </authorList>
    </citation>
    <scope>IDENTIFICATION</scope>
    <source>
        <tissue evidence="6">Adult</tissue>
    </source>
</reference>
<dbReference type="AlphaFoldDB" id="A0A6I9UZ88"/>
<accession>A0A6I9UZ88</accession>
<organism evidence="5 6">
    <name type="scientific">Bactrocera dorsalis</name>
    <name type="common">Oriental fruit fly</name>
    <name type="synonym">Dacus dorsalis</name>
    <dbReference type="NCBI Taxonomy" id="27457"/>
    <lineage>
        <taxon>Eukaryota</taxon>
        <taxon>Metazoa</taxon>
        <taxon>Ecdysozoa</taxon>
        <taxon>Arthropoda</taxon>
        <taxon>Hexapoda</taxon>
        <taxon>Insecta</taxon>
        <taxon>Pterygota</taxon>
        <taxon>Neoptera</taxon>
        <taxon>Endopterygota</taxon>
        <taxon>Diptera</taxon>
        <taxon>Brachycera</taxon>
        <taxon>Muscomorpha</taxon>
        <taxon>Tephritoidea</taxon>
        <taxon>Tephritidae</taxon>
        <taxon>Bactrocera</taxon>
        <taxon>Bactrocera</taxon>
    </lineage>
</organism>
<dbReference type="PANTHER" id="PTHR21166:SF2">
    <property type="entry name" value="CELL DIVISION CONTROL PROTEIN 24 OB DOMAIN-CONTAINING PROTEIN-RELATED"/>
    <property type="match status" value="1"/>
</dbReference>
<dbReference type="GO" id="GO:0008310">
    <property type="term" value="F:single-stranded DNA 3'-5' DNA exonuclease activity"/>
    <property type="evidence" value="ECO:0007669"/>
    <property type="project" value="TreeGrafter"/>
</dbReference>
<gene>
    <name evidence="6" type="primary">LOC105224750</name>
</gene>
<keyword evidence="2" id="KW-0469">Meiosis</keyword>
<dbReference type="InterPro" id="IPR012340">
    <property type="entry name" value="NA-bd_OB-fold"/>
</dbReference>